<sequence>MKSTEPAGRESRLLEFWDEIKLARRKKYSLSQICQWLEKNDHFVTVQGLSKFIKTQEEKESGNAGSGEDSAPKKVSGSPKPSAAPKPSAHTTRRARSSAKGL</sequence>
<protein>
    <submittedName>
        <fullName evidence="4">SWIB domain-containing protein</fullName>
    </submittedName>
</protein>
<evidence type="ECO:0000313" key="3">
    <source>
        <dbReference type="Proteomes" id="UP000274131"/>
    </source>
</evidence>
<keyword evidence="3" id="KW-1185">Reference proteome</keyword>
<organism evidence="4">
    <name type="scientific">Enterobius vermicularis</name>
    <name type="common">Human pinworm</name>
    <dbReference type="NCBI Taxonomy" id="51028"/>
    <lineage>
        <taxon>Eukaryota</taxon>
        <taxon>Metazoa</taxon>
        <taxon>Ecdysozoa</taxon>
        <taxon>Nematoda</taxon>
        <taxon>Chromadorea</taxon>
        <taxon>Rhabditida</taxon>
        <taxon>Spirurina</taxon>
        <taxon>Oxyuridomorpha</taxon>
        <taxon>Oxyuroidea</taxon>
        <taxon>Oxyuridae</taxon>
        <taxon>Enterobius</taxon>
    </lineage>
</organism>
<dbReference type="WBParaSite" id="EVEC_0000092301-mRNA-1">
    <property type="protein sequence ID" value="EVEC_0000092301-mRNA-1"/>
    <property type="gene ID" value="EVEC_0000092301"/>
</dbReference>
<feature type="compositionally biased region" description="Low complexity" evidence="1">
    <location>
        <begin position="73"/>
        <end position="89"/>
    </location>
</feature>
<proteinExistence type="predicted"/>
<accession>A0A0N4UU79</accession>
<reference evidence="4" key="1">
    <citation type="submission" date="2017-02" db="UniProtKB">
        <authorList>
            <consortium name="WormBaseParasite"/>
        </authorList>
    </citation>
    <scope>IDENTIFICATION</scope>
</reference>
<reference evidence="2 3" key="2">
    <citation type="submission" date="2018-10" db="EMBL/GenBank/DDBJ databases">
        <authorList>
            <consortium name="Pathogen Informatics"/>
        </authorList>
    </citation>
    <scope>NUCLEOTIDE SEQUENCE [LARGE SCALE GENOMIC DNA]</scope>
</reference>
<dbReference type="Proteomes" id="UP000274131">
    <property type="component" value="Unassembled WGS sequence"/>
</dbReference>
<feature type="region of interest" description="Disordered" evidence="1">
    <location>
        <begin position="56"/>
        <end position="102"/>
    </location>
</feature>
<dbReference type="AlphaFoldDB" id="A0A0N4UU79"/>
<gene>
    <name evidence="2" type="ORF">EVEC_LOCUS645</name>
</gene>
<evidence type="ECO:0000256" key="1">
    <source>
        <dbReference type="SAM" id="MobiDB-lite"/>
    </source>
</evidence>
<evidence type="ECO:0000313" key="4">
    <source>
        <dbReference type="WBParaSite" id="EVEC_0000092301-mRNA-1"/>
    </source>
</evidence>
<name>A0A0N4UU79_ENTVE</name>
<feature type="compositionally biased region" description="Basic residues" evidence="1">
    <location>
        <begin position="91"/>
        <end position="102"/>
    </location>
</feature>
<evidence type="ECO:0000313" key="2">
    <source>
        <dbReference type="EMBL" id="VDD85502.1"/>
    </source>
</evidence>
<dbReference type="EMBL" id="UXUI01001814">
    <property type="protein sequence ID" value="VDD85502.1"/>
    <property type="molecule type" value="Genomic_DNA"/>
</dbReference>